<dbReference type="WBParaSite" id="Gr19_v10_g7238.t1">
    <property type="protein sequence ID" value="Gr19_v10_g7238.t1"/>
    <property type="gene ID" value="Gr19_v10_g7238"/>
</dbReference>
<keyword evidence="3" id="KW-0732">Signal</keyword>
<reference evidence="6" key="1">
    <citation type="submission" date="2022-11" db="UniProtKB">
        <authorList>
            <consortium name="WormBaseParasite"/>
        </authorList>
    </citation>
    <scope>IDENTIFICATION</scope>
</reference>
<feature type="region of interest" description="Disordered" evidence="2">
    <location>
        <begin position="542"/>
        <end position="564"/>
    </location>
</feature>
<proteinExistence type="predicted"/>
<dbReference type="Gene3D" id="1.10.10.1940">
    <property type="match status" value="1"/>
</dbReference>
<feature type="signal peptide" evidence="3">
    <location>
        <begin position="1"/>
        <end position="21"/>
    </location>
</feature>
<feature type="region of interest" description="Disordered" evidence="2">
    <location>
        <begin position="91"/>
        <end position="165"/>
    </location>
</feature>
<feature type="compositionally biased region" description="Basic and acidic residues" evidence="2">
    <location>
        <begin position="107"/>
        <end position="116"/>
    </location>
</feature>
<feature type="region of interest" description="Disordered" evidence="2">
    <location>
        <begin position="187"/>
        <end position="258"/>
    </location>
</feature>
<evidence type="ECO:0000313" key="6">
    <source>
        <dbReference type="WBParaSite" id="Gr19_v10_g7238.t1"/>
    </source>
</evidence>
<feature type="region of interest" description="Disordered" evidence="2">
    <location>
        <begin position="432"/>
        <end position="472"/>
    </location>
</feature>
<evidence type="ECO:0000256" key="3">
    <source>
        <dbReference type="SAM" id="SignalP"/>
    </source>
</evidence>
<dbReference type="Proteomes" id="UP000887572">
    <property type="component" value="Unplaced"/>
</dbReference>
<dbReference type="SMART" id="SM00254">
    <property type="entry name" value="ShKT"/>
    <property type="match status" value="5"/>
</dbReference>
<accession>A0A914I4I1</accession>
<evidence type="ECO:0000256" key="1">
    <source>
        <dbReference type="PROSITE-ProRule" id="PRU01005"/>
    </source>
</evidence>
<feature type="compositionally biased region" description="Polar residues" evidence="2">
    <location>
        <begin position="121"/>
        <end position="130"/>
    </location>
</feature>
<feature type="domain" description="ShKT" evidence="4">
    <location>
        <begin position="386"/>
        <end position="420"/>
    </location>
</feature>
<evidence type="ECO:0000256" key="2">
    <source>
        <dbReference type="SAM" id="MobiDB-lite"/>
    </source>
</evidence>
<dbReference type="InterPro" id="IPR003582">
    <property type="entry name" value="ShKT_dom"/>
</dbReference>
<evidence type="ECO:0000313" key="5">
    <source>
        <dbReference type="Proteomes" id="UP000887572"/>
    </source>
</evidence>
<sequence>MRHVPSSALLLLLLLLSSVHFRHCPLPVQNVFLRVFCRFLPIPSPVCLNLSVPPPQMFTGAAFFASGTPNVQKSSSPYAFLLRRRMAADVSGTKSRENSANAKHRKASEEEAKYCPKEWASLSQKQQNGRKSGEKRRPTKSFTEMPMPKTFTSSPPIKTTSRTTSWTGTTLAVKKKHWSSSTVKMVAEDRRHRSASASVEKSVERHAKLTHRPRSTENIHRPNNFNNKNNGRRGGGTATKPHHKRGRGGGGGKTPSNWRIELSSAEQSIALMLRCQELDTRELLPSATTCRNLRSDKVCNYLFQEIETKTGQRDVKCNLQGLEDIAESCRKTCGICCEDINYACEDDQNGIVDCSRQLDKCHQKKWFGVLSRFCAGSCGLCAMSACRDYDNSCRVRKALCLKPEALDYMRENCGRTCGFCVIGESSAPIGAGEGAGGKGASQKRGGTANAKGNSGKPVVVGRPEGPPKGKHRLVVPECTDKVDNCTANVHLCNSPHLGEYMIKFCTKTCLKCGEAQTTKTNGKSAPEPPPIEVIIEPMMETSNNKNNENARSPASNSNNRRTMTTTNKCVDREERCIQWRTEGLCNNSATNGTTTATKFNGGQRRACAKTCGDCK</sequence>
<keyword evidence="1" id="KW-1015">Disulfide bond</keyword>
<feature type="domain" description="ShKT" evidence="4">
    <location>
        <begin position="478"/>
        <end position="512"/>
    </location>
</feature>
<dbReference type="Pfam" id="PF01549">
    <property type="entry name" value="ShK"/>
    <property type="match status" value="5"/>
</dbReference>
<feature type="disulfide bond" evidence="1">
    <location>
        <begin position="478"/>
        <end position="512"/>
    </location>
</feature>
<dbReference type="PROSITE" id="PS51670">
    <property type="entry name" value="SHKT"/>
    <property type="match status" value="2"/>
</dbReference>
<dbReference type="PANTHER" id="PTHR21724:SF108">
    <property type="entry name" value="SHKT DOMAIN-CONTAINING PROTEIN"/>
    <property type="match status" value="1"/>
</dbReference>
<dbReference type="AlphaFoldDB" id="A0A914I4I1"/>
<protein>
    <submittedName>
        <fullName evidence="6">ShKT domain-containing protein</fullName>
    </submittedName>
</protein>
<keyword evidence="5" id="KW-1185">Reference proteome</keyword>
<comment type="caution">
    <text evidence="1">Lacks conserved residue(s) required for the propagation of feature annotation.</text>
</comment>
<feature type="disulfide bond" evidence="1">
    <location>
        <begin position="386"/>
        <end position="420"/>
    </location>
</feature>
<feature type="chain" id="PRO_5036908170" evidence="3">
    <location>
        <begin position="22"/>
        <end position="615"/>
    </location>
</feature>
<evidence type="ECO:0000259" key="4">
    <source>
        <dbReference type="PROSITE" id="PS51670"/>
    </source>
</evidence>
<feature type="compositionally biased region" description="Low complexity" evidence="2">
    <location>
        <begin position="546"/>
        <end position="564"/>
    </location>
</feature>
<dbReference type="PANTHER" id="PTHR21724">
    <property type="entry name" value="SHKT DOMAIN-CONTAINING PROTEIN"/>
    <property type="match status" value="1"/>
</dbReference>
<name>A0A914I4I1_GLORO</name>
<organism evidence="5 6">
    <name type="scientific">Globodera rostochiensis</name>
    <name type="common">Golden nematode worm</name>
    <name type="synonym">Heterodera rostochiensis</name>
    <dbReference type="NCBI Taxonomy" id="31243"/>
    <lineage>
        <taxon>Eukaryota</taxon>
        <taxon>Metazoa</taxon>
        <taxon>Ecdysozoa</taxon>
        <taxon>Nematoda</taxon>
        <taxon>Chromadorea</taxon>
        <taxon>Rhabditida</taxon>
        <taxon>Tylenchina</taxon>
        <taxon>Tylenchomorpha</taxon>
        <taxon>Tylenchoidea</taxon>
        <taxon>Heteroderidae</taxon>
        <taxon>Heteroderinae</taxon>
        <taxon>Globodera</taxon>
    </lineage>
</organism>